<dbReference type="RefSeq" id="WP_006951333.1">
    <property type="nucleotide sequence ID" value="NZ_JH594521.1"/>
</dbReference>
<evidence type="ECO:0000313" key="3">
    <source>
        <dbReference type="Proteomes" id="UP000016023"/>
    </source>
</evidence>
<keyword evidence="3" id="KW-1185">Reference proteome</keyword>
<evidence type="ECO:0000256" key="1">
    <source>
        <dbReference type="SAM" id="MobiDB-lite"/>
    </source>
</evidence>
<sequence>MNKTDFRKRPYTAPWCMTIETEVEFFLLAGSPKARPGGDAGGTVSVGDFDEDNGGDDDVIEAP</sequence>
<feature type="region of interest" description="Disordered" evidence="1">
    <location>
        <begin position="32"/>
        <end position="63"/>
    </location>
</feature>
<evidence type="ECO:0000313" key="2">
    <source>
        <dbReference type="EMBL" id="EHO73672.1"/>
    </source>
</evidence>
<accession>H1Q0E3</accession>
<gene>
    <name evidence="2" type="ORF">HMPREF9140_00381</name>
</gene>
<dbReference type="PATRIC" id="fig|883158.3.peg.395"/>
<dbReference type="AlphaFoldDB" id="H1Q0E3"/>
<dbReference type="EMBL" id="AGWK01000014">
    <property type="protein sequence ID" value="EHO73672.1"/>
    <property type="molecule type" value="Genomic_DNA"/>
</dbReference>
<feature type="compositionally biased region" description="Acidic residues" evidence="1">
    <location>
        <begin position="48"/>
        <end position="63"/>
    </location>
</feature>
<comment type="caution">
    <text evidence="2">The sequence shown here is derived from an EMBL/GenBank/DDBJ whole genome shotgun (WGS) entry which is preliminary data.</text>
</comment>
<organism evidence="2 3">
    <name type="scientific">Prevotella micans F0438</name>
    <dbReference type="NCBI Taxonomy" id="883158"/>
    <lineage>
        <taxon>Bacteria</taxon>
        <taxon>Pseudomonadati</taxon>
        <taxon>Bacteroidota</taxon>
        <taxon>Bacteroidia</taxon>
        <taxon>Bacteroidales</taxon>
        <taxon>Prevotellaceae</taxon>
        <taxon>Prevotella</taxon>
    </lineage>
</organism>
<protein>
    <submittedName>
        <fullName evidence="2">Uncharacterized protein</fullName>
    </submittedName>
</protein>
<name>H1Q0E3_9BACT</name>
<proteinExistence type="predicted"/>
<dbReference type="Proteomes" id="UP000016023">
    <property type="component" value="Unassembled WGS sequence"/>
</dbReference>
<reference evidence="2 3" key="1">
    <citation type="submission" date="2011-12" db="EMBL/GenBank/DDBJ databases">
        <title>The Genome Sequence of Prevotella micans F0438.</title>
        <authorList>
            <consortium name="The Broad Institute Genome Sequencing Platform"/>
            <person name="Earl A."/>
            <person name="Ward D."/>
            <person name="Feldgarden M."/>
            <person name="Gevers D."/>
            <person name="Izard J."/>
            <person name="Baranova O.V."/>
            <person name="Blanton J.M."/>
            <person name="Wade W.G."/>
            <person name="Dewhirst F.E."/>
            <person name="Young S.K."/>
            <person name="Zeng Q."/>
            <person name="Gargeya S."/>
            <person name="Fitzgerald M."/>
            <person name="Haas B."/>
            <person name="Abouelleil A."/>
            <person name="Alvarado L."/>
            <person name="Arachchi H.M."/>
            <person name="Berlin A."/>
            <person name="Chapman S.B."/>
            <person name="Gearin G."/>
            <person name="Goldberg J."/>
            <person name="Griggs A."/>
            <person name="Gujja S."/>
            <person name="Hansen M."/>
            <person name="Heiman D."/>
            <person name="Howarth C."/>
            <person name="Larimer J."/>
            <person name="Lui A."/>
            <person name="MacDonald P.J.P."/>
            <person name="McCowen C."/>
            <person name="Montmayeur A."/>
            <person name="Murphy C."/>
            <person name="Neiman D."/>
            <person name="Pearson M."/>
            <person name="Priest M."/>
            <person name="Roberts A."/>
            <person name="Saif S."/>
            <person name="Shea T."/>
            <person name="Sisk P."/>
            <person name="Stolte C."/>
            <person name="Sykes S."/>
            <person name="Wortman J."/>
            <person name="Nusbaum C."/>
            <person name="Birren B."/>
        </authorList>
    </citation>
    <scope>NUCLEOTIDE SEQUENCE [LARGE SCALE GENOMIC DNA]</scope>
    <source>
        <strain evidence="2 3">F0438</strain>
    </source>
</reference>
<dbReference type="HOGENOM" id="CLU_192973_0_0_10"/>